<dbReference type="Proteomes" id="UP001295684">
    <property type="component" value="Unassembled WGS sequence"/>
</dbReference>
<protein>
    <submittedName>
        <fullName evidence="2">Uncharacterized protein</fullName>
    </submittedName>
</protein>
<evidence type="ECO:0000313" key="3">
    <source>
        <dbReference type="Proteomes" id="UP001295684"/>
    </source>
</evidence>
<feature type="region of interest" description="Disordered" evidence="1">
    <location>
        <begin position="54"/>
        <end position="98"/>
    </location>
</feature>
<evidence type="ECO:0000313" key="2">
    <source>
        <dbReference type="EMBL" id="CAI2387310.1"/>
    </source>
</evidence>
<evidence type="ECO:0000256" key="1">
    <source>
        <dbReference type="SAM" id="MobiDB-lite"/>
    </source>
</evidence>
<proteinExistence type="predicted"/>
<accession>A0AAD1YAJ6</accession>
<feature type="compositionally biased region" description="Pro residues" evidence="1">
    <location>
        <begin position="458"/>
        <end position="470"/>
    </location>
</feature>
<comment type="caution">
    <text evidence="2">The sequence shown here is derived from an EMBL/GenBank/DDBJ whole genome shotgun (WGS) entry which is preliminary data.</text>
</comment>
<keyword evidence="3" id="KW-1185">Reference proteome</keyword>
<feature type="compositionally biased region" description="Basic and acidic residues" evidence="1">
    <location>
        <begin position="442"/>
        <end position="453"/>
    </location>
</feature>
<feature type="compositionally biased region" description="Basic and acidic residues" evidence="1">
    <location>
        <begin position="87"/>
        <end position="98"/>
    </location>
</feature>
<name>A0AAD1YAJ6_EUPCR</name>
<dbReference type="EMBL" id="CAMPGE010029827">
    <property type="protein sequence ID" value="CAI2387310.1"/>
    <property type="molecule type" value="Genomic_DNA"/>
</dbReference>
<feature type="compositionally biased region" description="Basic residues" evidence="1">
    <location>
        <begin position="68"/>
        <end position="80"/>
    </location>
</feature>
<organism evidence="2 3">
    <name type="scientific">Euplotes crassus</name>
    <dbReference type="NCBI Taxonomy" id="5936"/>
    <lineage>
        <taxon>Eukaryota</taxon>
        <taxon>Sar</taxon>
        <taxon>Alveolata</taxon>
        <taxon>Ciliophora</taxon>
        <taxon>Intramacronucleata</taxon>
        <taxon>Spirotrichea</taxon>
        <taxon>Hypotrichia</taxon>
        <taxon>Euplotida</taxon>
        <taxon>Euplotidae</taxon>
        <taxon>Moneuplotes</taxon>
    </lineage>
</organism>
<feature type="region of interest" description="Disordered" evidence="1">
    <location>
        <begin position="442"/>
        <end position="478"/>
    </location>
</feature>
<reference evidence="2" key="1">
    <citation type="submission" date="2023-07" db="EMBL/GenBank/DDBJ databases">
        <authorList>
            <consortium name="AG Swart"/>
            <person name="Singh M."/>
            <person name="Singh A."/>
            <person name="Seah K."/>
            <person name="Emmerich C."/>
        </authorList>
    </citation>
    <scope>NUCLEOTIDE SEQUENCE</scope>
    <source>
        <strain evidence="2">DP1</strain>
    </source>
</reference>
<gene>
    <name evidence="2" type="ORF">ECRASSUSDP1_LOCUS28940</name>
</gene>
<dbReference type="AlphaFoldDB" id="A0AAD1YAJ6"/>
<sequence length="554" mass="64602">MKNIYERPREIRRKAVLDRFHSSIHGPNRARIEAGSHGIFKGFLDRLYSKNDEESKPKNAKFVSSTRISRKKPRSRKKDKRNFFGSPKRDLGGKEENKSTYEFEVDPNGSIFANHELLKHTVDKDVQKESKKPLYSKNKQEGIEFQSLENSMNNKKYKTFQNQLKSRMYQRKSFEKEFHKKKSILPMLLKFKQNGKTVDISQTPLRRLNTHKQQNKNAKVREKSLENLYRNRDLQHHSSGEKNFENSKISEVVRETMTYFLPPGQETTKKRSTLRSAKAIINQLSKKVEVDYNQRKERIRLTKEFKNHNKSFQHGYQPMSKDKLVNKSFEHSSYNPQFAKKMTGGANNYTSYTQEGRSKTTKLLNRDNVDLRQLANDDSASNFISFQNNFTTFGDQGNIRMQERINNSKILSSASGNIIPACEINKSRIRRGYREFTDILHEKPVAEQKREEESLPEPLGPEIPPSPPSEPQEVQEPAEVKKGKAVFKVKSTLNQVGPDPIIAECITQITESPIVKLKEFITKMRKKRTKCFMKRFKRLNERISVAQYPKNSEE</sequence>